<reference evidence="2" key="1">
    <citation type="journal article" date="2021" name="Proc. Natl. Acad. Sci. U.S.A.">
        <title>A Catalog of Tens of Thousands of Viruses from Human Metagenomes Reveals Hidden Associations with Chronic Diseases.</title>
        <authorList>
            <person name="Tisza M.J."/>
            <person name="Buck C.B."/>
        </authorList>
    </citation>
    <scope>NUCLEOTIDE SEQUENCE</scope>
    <source>
        <strain evidence="2">Ctg6c78</strain>
    </source>
</reference>
<protein>
    <submittedName>
        <fullName evidence="2">Head fiber protein</fullName>
    </submittedName>
</protein>
<feature type="compositionally biased region" description="Low complexity" evidence="1">
    <location>
        <begin position="507"/>
        <end position="517"/>
    </location>
</feature>
<evidence type="ECO:0000256" key="1">
    <source>
        <dbReference type="SAM" id="MobiDB-lite"/>
    </source>
</evidence>
<organism evidence="2">
    <name type="scientific">Siphoviridae sp. ctg6c78</name>
    <dbReference type="NCBI Taxonomy" id="2825603"/>
    <lineage>
        <taxon>Viruses</taxon>
        <taxon>Duplodnaviria</taxon>
        <taxon>Heunggongvirae</taxon>
        <taxon>Uroviricota</taxon>
        <taxon>Caudoviricetes</taxon>
    </lineage>
</organism>
<sequence>MQEKNIETLVINKIESQAVYDAMEKAGKINSNELYLVGGSDGVTGVKGAKESTYRTGEVNITAANIGALPEDTAIPSKTSDLTNDSDFATNSSVDGKLDGKVDKVTGKGLSTNDLTNALKGNYDAAYTHSTSSHAPANAERNVIVGIKKNGTALTTDSSRNVDITVPTKVSELTNDSGYLTKHQDLSDYALKSEVDGKVDKVDGKGLSTNDLTAALKSNYDTAYTHSTAAHAPSNAERNTIVGIQKNGIDVTINSSTRKVDIVVPTKVSELTNDSGYLTQHQDLSSYAKQSDLDSKVDKVDGKGLSANDFTDTLKSNLNTAYTHSQAAHAPSNAERNTIVGIQKNGTDVTINSTTRKVNIVVPTKTSDLTNDSGFLTQHQSLANYATKTDLDGKVDKIEGKDLSTNDFDNTQKNNLSTAYTHSQAAHAPLNAERNTIVTIKKNGTALSPDSSRAINITVPTKVSELTNDSGYLTSVPVTSVNSKTGAVSLTASDVGAAPSSHTHNYAGSSSAGGAATSANKVNKSMTVKLNGGTTEGTNQFTFDGSAAKSVNITPSGIGAAASSHTHSYLPLSGGTLTGDLTVGSSAVRANGYIEGTWLKTTAATSKAGNFATIDGDGWIYYRTPAETLADIGAASASHNHSASNITSGTISIARGGTGAANASSALSNLGAVPKSGGTMTGPLVAQTNTSYTTAQMRNVIISTADPSGGNNGDIWLKYEA</sequence>
<feature type="region of interest" description="Disordered" evidence="1">
    <location>
        <begin position="496"/>
        <end position="517"/>
    </location>
</feature>
<dbReference type="EMBL" id="BK016125">
    <property type="protein sequence ID" value="DAF97038.1"/>
    <property type="molecule type" value="Genomic_DNA"/>
</dbReference>
<evidence type="ECO:0000313" key="2">
    <source>
        <dbReference type="EMBL" id="DAF97038.1"/>
    </source>
</evidence>
<accession>A0A8S5URN8</accession>
<name>A0A8S5URN8_9CAUD</name>
<proteinExistence type="predicted"/>